<feature type="compositionally biased region" description="Pro residues" evidence="1">
    <location>
        <begin position="23"/>
        <end position="32"/>
    </location>
</feature>
<keyword evidence="3" id="KW-1185">Reference proteome</keyword>
<reference evidence="2" key="1">
    <citation type="journal article" date="2020" name="Fungal Divers.">
        <title>Resolving the Mortierellaceae phylogeny through synthesis of multi-gene phylogenetics and phylogenomics.</title>
        <authorList>
            <person name="Vandepol N."/>
            <person name="Liber J."/>
            <person name="Desiro A."/>
            <person name="Na H."/>
            <person name="Kennedy M."/>
            <person name="Barry K."/>
            <person name="Grigoriev I.V."/>
            <person name="Miller A.N."/>
            <person name="O'Donnell K."/>
            <person name="Stajich J.E."/>
            <person name="Bonito G."/>
        </authorList>
    </citation>
    <scope>NUCLEOTIDE SEQUENCE</scope>
    <source>
        <strain evidence="2">NVP60</strain>
    </source>
</reference>
<evidence type="ECO:0000313" key="2">
    <source>
        <dbReference type="EMBL" id="KAG0316730.1"/>
    </source>
</evidence>
<feature type="compositionally biased region" description="Polar residues" evidence="1">
    <location>
        <begin position="262"/>
        <end position="273"/>
    </location>
</feature>
<feature type="region of interest" description="Disordered" evidence="1">
    <location>
        <begin position="17"/>
        <end position="274"/>
    </location>
</feature>
<evidence type="ECO:0000313" key="3">
    <source>
        <dbReference type="Proteomes" id="UP000823405"/>
    </source>
</evidence>
<feature type="compositionally biased region" description="Basic and acidic residues" evidence="1">
    <location>
        <begin position="179"/>
        <end position="190"/>
    </location>
</feature>
<gene>
    <name evidence="2" type="ORF">BGZ97_006413</name>
</gene>
<feature type="compositionally biased region" description="Pro residues" evidence="1">
    <location>
        <begin position="93"/>
        <end position="107"/>
    </location>
</feature>
<comment type="caution">
    <text evidence="2">The sequence shown here is derived from an EMBL/GenBank/DDBJ whole genome shotgun (WGS) entry which is preliminary data.</text>
</comment>
<feature type="compositionally biased region" description="Low complexity" evidence="1">
    <location>
        <begin position="115"/>
        <end position="129"/>
    </location>
</feature>
<sequence>MLGLGTEKVLVNSNLTSAYPSATAPPRPPPPQAISAATSSSSSHPTSGPIPPPVSTRSRSSSIASLKKHSESARFAGASPKLSRDARQMVQQFPPPPPPPQVPPPAIPDEVLGQAPYSRSPRSRSTTASFEGKEPLSQYWAPSPSNSRPSSYVSNSGRKDGSSAKGKRSASRSASLSRKVTDPVHGHSPEPRPLPSQSPQPPEGGGGVRDKRSLRSHRRSQSNIYGGGSTASMDALDRSLNMSPVQFRAPSSPAMPRPILRHNNSYGGHSSDSSDVEGIISGALAITAAKKQSDGTSLSVPIYQDKRLYI</sequence>
<organism evidence="2 3">
    <name type="scientific">Linnemannia gamsii</name>
    <dbReference type="NCBI Taxonomy" id="64522"/>
    <lineage>
        <taxon>Eukaryota</taxon>
        <taxon>Fungi</taxon>
        <taxon>Fungi incertae sedis</taxon>
        <taxon>Mucoromycota</taxon>
        <taxon>Mortierellomycotina</taxon>
        <taxon>Mortierellomycetes</taxon>
        <taxon>Mortierellales</taxon>
        <taxon>Mortierellaceae</taxon>
        <taxon>Linnemannia</taxon>
    </lineage>
</organism>
<feature type="compositionally biased region" description="Low complexity" evidence="1">
    <location>
        <begin position="142"/>
        <end position="156"/>
    </location>
</feature>
<proteinExistence type="predicted"/>
<dbReference type="EMBL" id="JAAAIN010000284">
    <property type="protein sequence ID" value="KAG0316730.1"/>
    <property type="molecule type" value="Genomic_DNA"/>
</dbReference>
<feature type="compositionally biased region" description="Low complexity" evidence="1">
    <location>
        <begin position="55"/>
        <end position="65"/>
    </location>
</feature>
<evidence type="ECO:0000256" key="1">
    <source>
        <dbReference type="SAM" id="MobiDB-lite"/>
    </source>
</evidence>
<name>A0A9P6UQR9_9FUNG</name>
<dbReference type="Proteomes" id="UP000823405">
    <property type="component" value="Unassembled WGS sequence"/>
</dbReference>
<accession>A0A9P6UQR9</accession>
<feature type="compositionally biased region" description="Pro residues" evidence="1">
    <location>
        <begin position="191"/>
        <end position="202"/>
    </location>
</feature>
<dbReference type="OrthoDB" id="2425568at2759"/>
<feature type="compositionally biased region" description="Low complexity" evidence="1">
    <location>
        <begin position="33"/>
        <end position="47"/>
    </location>
</feature>
<dbReference type="AlphaFoldDB" id="A0A9P6UQR9"/>
<protein>
    <submittedName>
        <fullName evidence="2">Uncharacterized protein</fullName>
    </submittedName>
</protein>